<sequence length="288" mass="32579">MSSWDLSSPDNSEFSLSPPSYSVQEDASSGDLRSRRRQKWPDRPEFGRYSLQYEYFDQKRFKTEREKRERKRNKFIDHQLYSNRAAAGVSSKSAMYSASDMILPFHSSTAPTAMSSDQLVQTSMLCSSTNDVDQTYSLRSSTTDDLLTLGGLLPTRSQSLVPSELLRSSFTDLHNDSMALPFSSIPIELEGEIVNGNSDQYRFIGNSTDQAAMSALKQYPFVVFTNRNKPEIKVGFLVEGKPQLFVVEILNTYEGGILWRITGTTFSIGFRSLEEMAQFYCRFPTTAV</sequence>
<accession>A0A0D8XTW1</accession>
<organism evidence="2 3">
    <name type="scientific">Dictyocaulus viviparus</name>
    <name type="common">Bovine lungworm</name>
    <dbReference type="NCBI Taxonomy" id="29172"/>
    <lineage>
        <taxon>Eukaryota</taxon>
        <taxon>Metazoa</taxon>
        <taxon>Ecdysozoa</taxon>
        <taxon>Nematoda</taxon>
        <taxon>Chromadorea</taxon>
        <taxon>Rhabditida</taxon>
        <taxon>Rhabditina</taxon>
        <taxon>Rhabditomorpha</taxon>
        <taxon>Strongyloidea</taxon>
        <taxon>Metastrongylidae</taxon>
        <taxon>Dictyocaulus</taxon>
    </lineage>
</organism>
<gene>
    <name evidence="2" type="ORF">DICVIV_06648</name>
</gene>
<evidence type="ECO:0000256" key="1">
    <source>
        <dbReference type="SAM" id="MobiDB-lite"/>
    </source>
</evidence>
<keyword evidence="3" id="KW-1185">Reference proteome</keyword>
<reference evidence="3" key="2">
    <citation type="journal article" date="2016" name="Sci. Rep.">
        <title>Dictyocaulus viviparus genome, variome and transcriptome elucidate lungworm biology and support future intervention.</title>
        <authorList>
            <person name="McNulty S.N."/>
            <person name="Strube C."/>
            <person name="Rosa B.A."/>
            <person name="Martin J.C."/>
            <person name="Tyagi R."/>
            <person name="Choi Y.J."/>
            <person name="Wang Q."/>
            <person name="Hallsworth Pepin K."/>
            <person name="Zhang X."/>
            <person name="Ozersky P."/>
            <person name="Wilson R.K."/>
            <person name="Sternberg P.W."/>
            <person name="Gasser R.B."/>
            <person name="Mitreva M."/>
        </authorList>
    </citation>
    <scope>NUCLEOTIDE SEQUENCE [LARGE SCALE GENOMIC DNA]</scope>
    <source>
        <strain evidence="3">HannoverDv2000</strain>
    </source>
</reference>
<name>A0A0D8XTW1_DICVI</name>
<dbReference type="AlphaFoldDB" id="A0A0D8XTW1"/>
<feature type="compositionally biased region" description="Polar residues" evidence="1">
    <location>
        <begin position="1"/>
        <end position="27"/>
    </location>
</feature>
<protein>
    <submittedName>
        <fullName evidence="2">Uncharacterized protein</fullName>
    </submittedName>
</protein>
<dbReference type="Proteomes" id="UP000053766">
    <property type="component" value="Unassembled WGS sequence"/>
</dbReference>
<dbReference type="OrthoDB" id="5871685at2759"/>
<dbReference type="EMBL" id="KN716315">
    <property type="protein sequence ID" value="KJH47247.1"/>
    <property type="molecule type" value="Genomic_DNA"/>
</dbReference>
<reference evidence="2 3" key="1">
    <citation type="submission" date="2013-11" db="EMBL/GenBank/DDBJ databases">
        <title>Draft genome of the bovine lungworm Dictyocaulus viviparus.</title>
        <authorList>
            <person name="Mitreva M."/>
        </authorList>
    </citation>
    <scope>NUCLEOTIDE SEQUENCE [LARGE SCALE GENOMIC DNA]</scope>
    <source>
        <strain evidence="2 3">HannoverDv2000</strain>
    </source>
</reference>
<proteinExistence type="predicted"/>
<evidence type="ECO:0000313" key="3">
    <source>
        <dbReference type="Proteomes" id="UP000053766"/>
    </source>
</evidence>
<feature type="region of interest" description="Disordered" evidence="1">
    <location>
        <begin position="1"/>
        <end position="43"/>
    </location>
</feature>
<evidence type="ECO:0000313" key="2">
    <source>
        <dbReference type="EMBL" id="KJH47247.1"/>
    </source>
</evidence>